<evidence type="ECO:0000313" key="2">
    <source>
        <dbReference type="Proteomes" id="UP000032180"/>
    </source>
</evidence>
<accession>A0A0D9VG19</accession>
<reference evidence="1" key="3">
    <citation type="submission" date="2015-04" db="UniProtKB">
        <authorList>
            <consortium name="EnsemblPlants"/>
        </authorList>
    </citation>
    <scope>IDENTIFICATION</scope>
</reference>
<evidence type="ECO:0000313" key="1">
    <source>
        <dbReference type="EnsemblPlants" id="LPERR02G13580.1"/>
    </source>
</evidence>
<dbReference type="AlphaFoldDB" id="A0A0D9VG19"/>
<reference evidence="1 2" key="1">
    <citation type="submission" date="2012-08" db="EMBL/GenBank/DDBJ databases">
        <title>Oryza genome evolution.</title>
        <authorList>
            <person name="Wing R.A."/>
        </authorList>
    </citation>
    <scope>NUCLEOTIDE SEQUENCE</scope>
</reference>
<reference evidence="2" key="2">
    <citation type="submission" date="2013-12" db="EMBL/GenBank/DDBJ databases">
        <authorList>
            <person name="Yu Y."/>
            <person name="Lee S."/>
            <person name="de Baynast K."/>
            <person name="Wissotski M."/>
            <person name="Liu L."/>
            <person name="Talag J."/>
            <person name="Goicoechea J."/>
            <person name="Angelova A."/>
            <person name="Jetty R."/>
            <person name="Kudrna D."/>
            <person name="Golser W."/>
            <person name="Rivera L."/>
            <person name="Zhang J."/>
            <person name="Wing R."/>
        </authorList>
    </citation>
    <scope>NUCLEOTIDE SEQUENCE</scope>
</reference>
<name>A0A0D9VG19_9ORYZ</name>
<dbReference type="Proteomes" id="UP000032180">
    <property type="component" value="Chromosome 2"/>
</dbReference>
<protein>
    <submittedName>
        <fullName evidence="1">Uncharacterized protein</fullName>
    </submittedName>
</protein>
<organism evidence="1 2">
    <name type="scientific">Leersia perrieri</name>
    <dbReference type="NCBI Taxonomy" id="77586"/>
    <lineage>
        <taxon>Eukaryota</taxon>
        <taxon>Viridiplantae</taxon>
        <taxon>Streptophyta</taxon>
        <taxon>Embryophyta</taxon>
        <taxon>Tracheophyta</taxon>
        <taxon>Spermatophyta</taxon>
        <taxon>Magnoliopsida</taxon>
        <taxon>Liliopsida</taxon>
        <taxon>Poales</taxon>
        <taxon>Poaceae</taxon>
        <taxon>BOP clade</taxon>
        <taxon>Oryzoideae</taxon>
        <taxon>Oryzeae</taxon>
        <taxon>Oryzinae</taxon>
        <taxon>Leersia</taxon>
    </lineage>
</organism>
<proteinExistence type="predicted"/>
<dbReference type="EnsemblPlants" id="LPERR02G13580.1">
    <property type="protein sequence ID" value="LPERR02G13580.1"/>
    <property type="gene ID" value="LPERR02G13580"/>
</dbReference>
<dbReference type="Gramene" id="LPERR02G13580.1">
    <property type="protein sequence ID" value="LPERR02G13580.1"/>
    <property type="gene ID" value="LPERR02G13580"/>
</dbReference>
<sequence>MGRAVIVGHRGFAAAGLPYTSPVHIRPRSRLKTARVTLEIESRETRIVSGLRHRAGDGRVW</sequence>
<keyword evidence="2" id="KW-1185">Reference proteome</keyword>
<dbReference type="HOGENOM" id="CLU_2925918_0_0_1"/>